<dbReference type="InterPro" id="IPR000726">
    <property type="entry name" value="Glyco_hydro_19_cat"/>
</dbReference>
<evidence type="ECO:0000313" key="2">
    <source>
        <dbReference type="EMBL" id="CAB3742411.1"/>
    </source>
</evidence>
<dbReference type="Gene3D" id="1.10.530.10">
    <property type="match status" value="1"/>
</dbReference>
<name>A0A6J5CPF5_9BURK</name>
<organism evidence="2 3">
    <name type="scientific">Paraburkholderia sediminicola</name>
    <dbReference type="NCBI Taxonomy" id="458836"/>
    <lineage>
        <taxon>Bacteria</taxon>
        <taxon>Pseudomonadati</taxon>
        <taxon>Pseudomonadota</taxon>
        <taxon>Betaproteobacteria</taxon>
        <taxon>Burkholderiales</taxon>
        <taxon>Burkholderiaceae</taxon>
        <taxon>Paraburkholderia</taxon>
    </lineage>
</organism>
<proteinExistence type="predicted"/>
<dbReference type="AlphaFoldDB" id="A0A6J5CPF5"/>
<dbReference type="GeneID" id="97045447"/>
<evidence type="ECO:0000313" key="3">
    <source>
        <dbReference type="Proteomes" id="UP000494255"/>
    </source>
</evidence>
<sequence>MSPDTLASALQIPLARASLWADPLSAAMALCAIDSPARQAAFLAQCGHECMRFQFLRELWGPTAEQKLYEPFTPKSKALGNTTVGDGFRYRGGGLIQITGRYNYRTMGQKIGVDLEGEPDLISHPDTASLASAQFWADRNFNAYADAGAFLTLSRAINIGNPNSDLTPNGMDDREQLWTSCKAALGVTG</sequence>
<dbReference type="SUPFAM" id="SSF53955">
    <property type="entry name" value="Lysozyme-like"/>
    <property type="match status" value="1"/>
</dbReference>
<gene>
    <name evidence="2" type="ORF">LMG24238_06879</name>
</gene>
<dbReference type="GO" id="GO:0006032">
    <property type="term" value="P:chitin catabolic process"/>
    <property type="evidence" value="ECO:0007669"/>
    <property type="project" value="InterPro"/>
</dbReference>
<keyword evidence="3" id="KW-1185">Reference proteome</keyword>
<dbReference type="InterPro" id="IPR052354">
    <property type="entry name" value="Cell_Wall_Dynamics_Protein"/>
</dbReference>
<feature type="domain" description="Glycoside hydrolase family 19 catalytic" evidence="1">
    <location>
        <begin position="40"/>
        <end position="136"/>
    </location>
</feature>
<dbReference type="GO" id="GO:0016998">
    <property type="term" value="P:cell wall macromolecule catabolic process"/>
    <property type="evidence" value="ECO:0007669"/>
    <property type="project" value="InterPro"/>
</dbReference>
<dbReference type="GO" id="GO:0004568">
    <property type="term" value="F:chitinase activity"/>
    <property type="evidence" value="ECO:0007669"/>
    <property type="project" value="InterPro"/>
</dbReference>
<dbReference type="Pfam" id="PF00182">
    <property type="entry name" value="Glyco_hydro_19"/>
    <property type="match status" value="1"/>
</dbReference>
<reference evidence="2 3" key="1">
    <citation type="submission" date="2020-04" db="EMBL/GenBank/DDBJ databases">
        <authorList>
            <person name="De Canck E."/>
        </authorList>
    </citation>
    <scope>NUCLEOTIDE SEQUENCE [LARGE SCALE GENOMIC DNA]</scope>
    <source>
        <strain evidence="2 3">LMG 24238</strain>
    </source>
</reference>
<evidence type="ECO:0000259" key="1">
    <source>
        <dbReference type="Pfam" id="PF00182"/>
    </source>
</evidence>
<dbReference type="InterPro" id="IPR023346">
    <property type="entry name" value="Lysozyme-like_dom_sf"/>
</dbReference>
<accession>A0A6J5CPF5</accession>
<dbReference type="EMBL" id="CADIKC010000015">
    <property type="protein sequence ID" value="CAB3742411.1"/>
    <property type="molecule type" value="Genomic_DNA"/>
</dbReference>
<dbReference type="PANTHER" id="PTHR34408:SF1">
    <property type="entry name" value="GLYCOSYL HYDROLASE FAMILY 19 DOMAIN-CONTAINING PROTEIN HI_1415"/>
    <property type="match status" value="1"/>
</dbReference>
<dbReference type="RefSeq" id="WP_175054330.1">
    <property type="nucleotide sequence ID" value="NZ_CADIKC010000015.1"/>
</dbReference>
<dbReference type="PANTHER" id="PTHR34408">
    <property type="entry name" value="FAMILY PROTEIN, PUTATIVE-RELATED"/>
    <property type="match status" value="1"/>
</dbReference>
<dbReference type="Proteomes" id="UP000494255">
    <property type="component" value="Unassembled WGS sequence"/>
</dbReference>
<protein>
    <recommendedName>
        <fullName evidence="1">Glycoside hydrolase family 19 catalytic domain-containing protein</fullName>
    </recommendedName>
</protein>